<organism evidence="1 2">
    <name type="scientific">Friedmanniomyces simplex</name>
    <dbReference type="NCBI Taxonomy" id="329884"/>
    <lineage>
        <taxon>Eukaryota</taxon>
        <taxon>Fungi</taxon>
        <taxon>Dikarya</taxon>
        <taxon>Ascomycota</taxon>
        <taxon>Pezizomycotina</taxon>
        <taxon>Dothideomycetes</taxon>
        <taxon>Dothideomycetidae</taxon>
        <taxon>Mycosphaerellales</taxon>
        <taxon>Teratosphaeriaceae</taxon>
        <taxon>Friedmanniomyces</taxon>
    </lineage>
</organism>
<gene>
    <name evidence="1" type="ORF">B0A55_02957</name>
</gene>
<dbReference type="AlphaFoldDB" id="A0A4U0Y370"/>
<evidence type="ECO:0000313" key="1">
    <source>
        <dbReference type="EMBL" id="TKA83236.1"/>
    </source>
</evidence>
<sequence>MNTNPPPSPLGNLQRVPIELRVLIYEALADDVGFHFSIHTSSEPTLVYALEDAAAREHDIHTRRLNMLCATSRAIRAESLPILERDVKFILRRCNPVTATPMGGLFYTMLPTIRTIEIIDYPYFDVAGKMRWGDIATSSQQLGDQNILGPTAGLTTEFFRRGQVLKLNGPTEATGFELDVEMSFKEVARYPERYELREQEEMGQKLRGVWSGDGSFCCAFLNAFLRMTQTEDFSS</sequence>
<proteinExistence type="predicted"/>
<dbReference type="Proteomes" id="UP000309340">
    <property type="component" value="Unassembled WGS sequence"/>
</dbReference>
<dbReference type="EMBL" id="NAJQ01000013">
    <property type="protein sequence ID" value="TKA83236.1"/>
    <property type="molecule type" value="Genomic_DNA"/>
</dbReference>
<comment type="caution">
    <text evidence="1">The sequence shown here is derived from an EMBL/GenBank/DDBJ whole genome shotgun (WGS) entry which is preliminary data.</text>
</comment>
<keyword evidence="2" id="KW-1185">Reference proteome</keyword>
<evidence type="ECO:0000313" key="2">
    <source>
        <dbReference type="Proteomes" id="UP000309340"/>
    </source>
</evidence>
<name>A0A4U0Y370_9PEZI</name>
<reference evidence="1 2" key="1">
    <citation type="submission" date="2017-03" db="EMBL/GenBank/DDBJ databases">
        <title>Genomes of endolithic fungi from Antarctica.</title>
        <authorList>
            <person name="Coleine C."/>
            <person name="Masonjones S."/>
            <person name="Stajich J.E."/>
        </authorList>
    </citation>
    <scope>NUCLEOTIDE SEQUENCE [LARGE SCALE GENOMIC DNA]</scope>
    <source>
        <strain evidence="1 2">CCFEE 5184</strain>
    </source>
</reference>
<accession>A0A4U0Y370</accession>
<protein>
    <submittedName>
        <fullName evidence="1">Uncharacterized protein</fullName>
    </submittedName>
</protein>